<dbReference type="Gene3D" id="1.10.510.10">
    <property type="entry name" value="Transferase(Phosphotransferase) domain 1"/>
    <property type="match status" value="1"/>
</dbReference>
<comment type="subcellular location">
    <subcellularLocation>
        <location evidence="1">Membrane</location>
        <topology evidence="1">Single-pass type I membrane protein</topology>
    </subcellularLocation>
</comment>
<dbReference type="FunFam" id="3.30.70.1230:FF:000004">
    <property type="entry name" value="Guanylate cyclase"/>
    <property type="match status" value="1"/>
</dbReference>
<dbReference type="Pfam" id="PF07714">
    <property type="entry name" value="PK_Tyr_Ser-Thr"/>
    <property type="match status" value="1"/>
</dbReference>
<keyword evidence="5" id="KW-0547">Nucleotide-binding</keyword>
<comment type="catalytic activity">
    <reaction evidence="14">
        <text>GTP = 3',5'-cyclic GMP + diphosphate</text>
        <dbReference type="Rhea" id="RHEA:13665"/>
        <dbReference type="ChEBI" id="CHEBI:33019"/>
        <dbReference type="ChEBI" id="CHEBI:37565"/>
        <dbReference type="ChEBI" id="CHEBI:57746"/>
        <dbReference type="EC" id="4.6.1.2"/>
    </reaction>
</comment>
<reference evidence="18 20" key="2">
    <citation type="journal article" date="2013" name="Nature">
        <title>Insights into bilaterian evolution from three spiralian genomes.</title>
        <authorList>
            <person name="Simakov O."/>
            <person name="Marletaz F."/>
            <person name="Cho S.J."/>
            <person name="Edsinger-Gonzales E."/>
            <person name="Havlak P."/>
            <person name="Hellsten U."/>
            <person name="Kuo D.H."/>
            <person name="Larsson T."/>
            <person name="Lv J."/>
            <person name="Arendt D."/>
            <person name="Savage R."/>
            <person name="Osoegawa K."/>
            <person name="de Jong P."/>
            <person name="Grimwood J."/>
            <person name="Chapman J.A."/>
            <person name="Shapiro H."/>
            <person name="Aerts A."/>
            <person name="Otillar R.P."/>
            <person name="Terry A.Y."/>
            <person name="Boore J.L."/>
            <person name="Grigoriev I.V."/>
            <person name="Lindberg D.R."/>
            <person name="Seaver E.C."/>
            <person name="Weisblat D.A."/>
            <person name="Putnam N.H."/>
            <person name="Rokhsar D.S."/>
        </authorList>
    </citation>
    <scope>NUCLEOTIDE SEQUENCE</scope>
    <source>
        <strain evidence="18 20">I ESC-2004</strain>
    </source>
</reference>
<proteinExistence type="inferred from homology"/>
<protein>
    <recommendedName>
        <fullName evidence="2 14">Guanylate cyclase</fullName>
        <ecNumber evidence="2 14">4.6.1.2</ecNumber>
    </recommendedName>
</protein>
<evidence type="ECO:0000259" key="16">
    <source>
        <dbReference type="PROSITE" id="PS50011"/>
    </source>
</evidence>
<name>R7UEB5_CAPTE</name>
<feature type="domain" description="Protein kinase" evidence="16">
    <location>
        <begin position="1"/>
        <end position="241"/>
    </location>
</feature>
<dbReference type="InterPro" id="IPR001245">
    <property type="entry name" value="Ser-Thr/Tyr_kinase_cat_dom"/>
</dbReference>
<keyword evidence="8" id="KW-0472">Membrane</keyword>
<dbReference type="InterPro" id="IPR000719">
    <property type="entry name" value="Prot_kinase_dom"/>
</dbReference>
<gene>
    <name evidence="18" type="ORF">CAPTEDRAFT_138341</name>
</gene>
<keyword evidence="10" id="KW-0325">Glycoprotein</keyword>
<feature type="non-terminal residue" evidence="18">
    <location>
        <position position="1"/>
    </location>
</feature>
<dbReference type="GO" id="GO:0001653">
    <property type="term" value="F:peptide receptor activity"/>
    <property type="evidence" value="ECO:0007669"/>
    <property type="project" value="TreeGrafter"/>
</dbReference>
<accession>R7UEB5</accession>
<dbReference type="GO" id="GO:0004383">
    <property type="term" value="F:guanylate cyclase activity"/>
    <property type="evidence" value="ECO:0007669"/>
    <property type="project" value="UniProtKB-EC"/>
</dbReference>
<evidence type="ECO:0000313" key="20">
    <source>
        <dbReference type="Proteomes" id="UP000014760"/>
    </source>
</evidence>
<dbReference type="OrthoDB" id="1890790at2759"/>
<dbReference type="Proteomes" id="UP000014760">
    <property type="component" value="Unassembled WGS sequence"/>
</dbReference>
<keyword evidence="7" id="KW-0342">GTP-binding</keyword>
<dbReference type="EMBL" id="AMQN01008038">
    <property type="status" value="NOT_ANNOTATED_CDS"/>
    <property type="molecule type" value="Genomic_DNA"/>
</dbReference>
<keyword evidence="4" id="KW-0732">Signal</keyword>
<dbReference type="GO" id="GO:0035556">
    <property type="term" value="P:intracellular signal transduction"/>
    <property type="evidence" value="ECO:0007669"/>
    <property type="project" value="InterPro"/>
</dbReference>
<evidence type="ECO:0000256" key="15">
    <source>
        <dbReference type="SAM" id="Coils"/>
    </source>
</evidence>
<dbReference type="EC" id="4.6.1.2" evidence="2 14"/>
<evidence type="ECO:0000259" key="17">
    <source>
        <dbReference type="PROSITE" id="PS50125"/>
    </source>
</evidence>
<reference evidence="19" key="3">
    <citation type="submission" date="2015-06" db="UniProtKB">
        <authorList>
            <consortium name="EnsemblMetazoa"/>
        </authorList>
    </citation>
    <scope>IDENTIFICATION</scope>
</reference>
<dbReference type="CDD" id="cd07302">
    <property type="entry name" value="CHD"/>
    <property type="match status" value="1"/>
</dbReference>
<evidence type="ECO:0000256" key="11">
    <source>
        <dbReference type="ARBA" id="ARBA00023239"/>
    </source>
</evidence>
<keyword evidence="9" id="KW-0675">Receptor</keyword>
<dbReference type="InterPro" id="IPR001054">
    <property type="entry name" value="A/G_cyclase"/>
</dbReference>
<evidence type="ECO:0000256" key="6">
    <source>
        <dbReference type="ARBA" id="ARBA00022989"/>
    </source>
</evidence>
<dbReference type="InterPro" id="IPR011009">
    <property type="entry name" value="Kinase-like_dom_sf"/>
</dbReference>
<dbReference type="Pfam" id="PF00211">
    <property type="entry name" value="Guanylate_cyc"/>
    <property type="match status" value="1"/>
</dbReference>
<evidence type="ECO:0000256" key="8">
    <source>
        <dbReference type="ARBA" id="ARBA00023136"/>
    </source>
</evidence>
<feature type="coiled-coil region" evidence="15">
    <location>
        <begin position="249"/>
        <end position="280"/>
    </location>
</feature>
<dbReference type="GO" id="GO:0005524">
    <property type="term" value="F:ATP binding"/>
    <property type="evidence" value="ECO:0007669"/>
    <property type="project" value="InterPro"/>
</dbReference>
<evidence type="ECO:0000256" key="1">
    <source>
        <dbReference type="ARBA" id="ARBA00004479"/>
    </source>
</evidence>
<evidence type="ECO:0000256" key="12">
    <source>
        <dbReference type="ARBA" id="ARBA00023293"/>
    </source>
</evidence>
<dbReference type="OMA" id="WESICGR"/>
<dbReference type="AlphaFoldDB" id="R7UEB5"/>
<evidence type="ECO:0000256" key="10">
    <source>
        <dbReference type="ARBA" id="ARBA00023180"/>
    </source>
</evidence>
<evidence type="ECO:0000256" key="13">
    <source>
        <dbReference type="RuleBase" id="RU000405"/>
    </source>
</evidence>
<dbReference type="GO" id="GO:0004016">
    <property type="term" value="F:adenylate cyclase activity"/>
    <property type="evidence" value="ECO:0007669"/>
    <property type="project" value="TreeGrafter"/>
</dbReference>
<dbReference type="PROSITE" id="PS50011">
    <property type="entry name" value="PROTEIN_KINASE_DOM"/>
    <property type="match status" value="1"/>
</dbReference>
<keyword evidence="15" id="KW-0175">Coiled coil</keyword>
<dbReference type="InterPro" id="IPR011645">
    <property type="entry name" value="HNOB_dom_associated"/>
</dbReference>
<evidence type="ECO:0000256" key="4">
    <source>
        <dbReference type="ARBA" id="ARBA00022729"/>
    </source>
</evidence>
<dbReference type="InterPro" id="IPR050401">
    <property type="entry name" value="Cyclic_nucleotide_synthase"/>
</dbReference>
<dbReference type="Gene3D" id="3.30.70.1230">
    <property type="entry name" value="Nucleotide cyclase"/>
    <property type="match status" value="1"/>
</dbReference>
<dbReference type="GO" id="GO:0007168">
    <property type="term" value="P:receptor guanylyl cyclase signaling pathway"/>
    <property type="evidence" value="ECO:0007669"/>
    <property type="project" value="TreeGrafter"/>
</dbReference>
<keyword evidence="3" id="KW-0812">Transmembrane</keyword>
<evidence type="ECO:0000256" key="5">
    <source>
        <dbReference type="ARBA" id="ARBA00022741"/>
    </source>
</evidence>
<evidence type="ECO:0000256" key="3">
    <source>
        <dbReference type="ARBA" id="ARBA00022692"/>
    </source>
</evidence>
<dbReference type="PANTHER" id="PTHR11920">
    <property type="entry name" value="GUANYLYL CYCLASE"/>
    <property type="match status" value="1"/>
</dbReference>
<dbReference type="GO" id="GO:0005525">
    <property type="term" value="F:GTP binding"/>
    <property type="evidence" value="ECO:0007669"/>
    <property type="project" value="UniProtKB-KW"/>
</dbReference>
<dbReference type="EMBL" id="KB302014">
    <property type="protein sequence ID" value="ELU04879.1"/>
    <property type="molecule type" value="Genomic_DNA"/>
</dbReference>
<dbReference type="GO" id="GO:0005886">
    <property type="term" value="C:plasma membrane"/>
    <property type="evidence" value="ECO:0007669"/>
    <property type="project" value="TreeGrafter"/>
</dbReference>
<dbReference type="PROSITE" id="PS00452">
    <property type="entry name" value="GUANYLATE_CYCLASE_1"/>
    <property type="match status" value="1"/>
</dbReference>
<evidence type="ECO:0000256" key="2">
    <source>
        <dbReference type="ARBA" id="ARBA00012202"/>
    </source>
</evidence>
<dbReference type="STRING" id="283909.R7UEB5"/>
<evidence type="ECO:0000256" key="9">
    <source>
        <dbReference type="ARBA" id="ARBA00023170"/>
    </source>
</evidence>
<feature type="domain" description="Guanylate cyclase" evidence="17">
    <location>
        <begin position="312"/>
        <end position="442"/>
    </location>
</feature>
<dbReference type="GO" id="GO:0004672">
    <property type="term" value="F:protein kinase activity"/>
    <property type="evidence" value="ECO:0007669"/>
    <property type="project" value="InterPro"/>
</dbReference>
<dbReference type="InterPro" id="IPR018297">
    <property type="entry name" value="A/G_cyclase_CS"/>
</dbReference>
<dbReference type="SUPFAM" id="SSF55073">
    <property type="entry name" value="Nucleotide cyclase"/>
    <property type="match status" value="1"/>
</dbReference>
<dbReference type="SUPFAM" id="SSF56112">
    <property type="entry name" value="Protein kinase-like (PK-like)"/>
    <property type="match status" value="1"/>
</dbReference>
<dbReference type="PROSITE" id="PS50125">
    <property type="entry name" value="GUANYLATE_CYCLASE_2"/>
    <property type="match status" value="1"/>
</dbReference>
<keyword evidence="20" id="KW-1185">Reference proteome</keyword>
<dbReference type="InterPro" id="IPR029787">
    <property type="entry name" value="Nucleotide_cyclase"/>
</dbReference>
<dbReference type="EnsemblMetazoa" id="CapteT138341">
    <property type="protein sequence ID" value="CapteP138341"/>
    <property type="gene ID" value="CapteG138341"/>
</dbReference>
<evidence type="ECO:0000313" key="18">
    <source>
        <dbReference type="EMBL" id="ELU04879.1"/>
    </source>
</evidence>
<evidence type="ECO:0000256" key="7">
    <source>
        <dbReference type="ARBA" id="ARBA00023134"/>
    </source>
</evidence>
<dbReference type="PANTHER" id="PTHR11920:SF501">
    <property type="entry name" value="GUANYLATE CYCLASE 32E"/>
    <property type="match status" value="1"/>
</dbReference>
<keyword evidence="6" id="KW-1133">Transmembrane helix</keyword>
<reference evidence="20" key="1">
    <citation type="submission" date="2012-12" db="EMBL/GenBank/DDBJ databases">
        <authorList>
            <person name="Hellsten U."/>
            <person name="Grimwood J."/>
            <person name="Chapman J.A."/>
            <person name="Shapiro H."/>
            <person name="Aerts A."/>
            <person name="Otillar R.P."/>
            <person name="Terry A.Y."/>
            <person name="Boore J.L."/>
            <person name="Simakov O."/>
            <person name="Marletaz F."/>
            <person name="Cho S.-J."/>
            <person name="Edsinger-Gonzales E."/>
            <person name="Havlak P."/>
            <person name="Kuo D.-H."/>
            <person name="Larsson T."/>
            <person name="Lv J."/>
            <person name="Arendt D."/>
            <person name="Savage R."/>
            <person name="Osoegawa K."/>
            <person name="de Jong P."/>
            <person name="Lindberg D.R."/>
            <person name="Seaver E.C."/>
            <person name="Weisblat D.A."/>
            <person name="Putnam N.H."/>
            <person name="Grigoriev I.V."/>
            <person name="Rokhsar D.S."/>
        </authorList>
    </citation>
    <scope>NUCLEOTIDE SEQUENCE</scope>
    <source>
        <strain evidence="20">I ESC-2004</strain>
    </source>
</reference>
<dbReference type="HOGENOM" id="CLU_001072_11_2_1"/>
<keyword evidence="12 14" id="KW-0141">cGMP biosynthesis</keyword>
<keyword evidence="11 13" id="KW-0456">Lyase</keyword>
<dbReference type="SMART" id="SM00044">
    <property type="entry name" value="CYCc"/>
    <property type="match status" value="1"/>
</dbReference>
<comment type="similarity">
    <text evidence="13">Belongs to the adenylyl cyclase class-4/guanylyl cyclase family.</text>
</comment>
<dbReference type="Pfam" id="PF07701">
    <property type="entry name" value="HNOBA"/>
    <property type="match status" value="1"/>
</dbReference>
<evidence type="ECO:0000256" key="14">
    <source>
        <dbReference type="RuleBase" id="RU003431"/>
    </source>
</evidence>
<sequence length="510" mass="57584">KGALVTVKMLTRTSLVLTRGDHLELKNMREINHENLNPFIGACVEPPNICILTKYCTKGSLQDILLNDEIKIDLNFKNSFVSDIITGMDYLHRSPLKVHGRMKSTNCVVDGRWVVKITDWGLESMREHNFDDDLQRYKSLFWTAPELLRDASIGSGSVKGDSYSFGIILQEILFREPPFSANGEPGMVPKVRNGETPPFRPVIPQGPQNDIPKALLDLMQECWDEDPNSRPDFVEIKKKFTSMNKGHIMDNMLRMMEKYANNLEEVINERTRQLMEEKKKTDMLLYRMLPAMVADSLKSGTTVKPEMFQKVSIYFSDIVSFTTMASESSPMEVVDFLNDLWTVFDDIIARYDVYKVETIGDAYMVASGIPVPNEDAHASEIAMMSLDIVSSVMTFKIRHRPDKQLEVRIGIHSGPVVGGVVGQTMPRFCLFGDTVNTASRMESTGEALRIHVSEAGQKAIQLTNKGFILNKRGEIEVKGKGIQTTYWLTGKHGYSRPLPTFSEKSGIFCE</sequence>
<evidence type="ECO:0000313" key="19">
    <source>
        <dbReference type="EnsemblMetazoa" id="CapteP138341"/>
    </source>
</evidence>
<organism evidence="18">
    <name type="scientific">Capitella teleta</name>
    <name type="common">Polychaete worm</name>
    <dbReference type="NCBI Taxonomy" id="283909"/>
    <lineage>
        <taxon>Eukaryota</taxon>
        <taxon>Metazoa</taxon>
        <taxon>Spiralia</taxon>
        <taxon>Lophotrochozoa</taxon>
        <taxon>Annelida</taxon>
        <taxon>Polychaeta</taxon>
        <taxon>Sedentaria</taxon>
        <taxon>Scolecida</taxon>
        <taxon>Capitellidae</taxon>
        <taxon>Capitella</taxon>
    </lineage>
</organism>